<evidence type="ECO:0000256" key="5">
    <source>
        <dbReference type="ARBA" id="ARBA00022553"/>
    </source>
</evidence>
<evidence type="ECO:0000256" key="8">
    <source>
        <dbReference type="ARBA" id="ARBA00022741"/>
    </source>
</evidence>
<evidence type="ECO:0000313" key="15">
    <source>
        <dbReference type="EMBL" id="HJC11745.1"/>
    </source>
</evidence>
<keyword evidence="6" id="KW-0808">Transferase</keyword>
<dbReference type="InterPro" id="IPR003594">
    <property type="entry name" value="HATPase_dom"/>
</dbReference>
<dbReference type="PRINTS" id="PR01780">
    <property type="entry name" value="LANTIREGPROT"/>
</dbReference>
<protein>
    <recommendedName>
        <fullName evidence="3">histidine kinase</fullName>
        <ecNumber evidence="3">2.7.13.3</ecNumber>
    </recommendedName>
</protein>
<evidence type="ECO:0000256" key="13">
    <source>
        <dbReference type="ARBA" id="ARBA00023136"/>
    </source>
</evidence>
<gene>
    <name evidence="15" type="ORF">H9935_13265</name>
</gene>
<dbReference type="Pfam" id="PF02518">
    <property type="entry name" value="HATPase_c"/>
    <property type="match status" value="1"/>
</dbReference>
<comment type="catalytic activity">
    <reaction evidence="1">
        <text>ATP + protein L-histidine = ADP + protein N-phospho-L-histidine.</text>
        <dbReference type="EC" id="2.7.13.3"/>
    </reaction>
</comment>
<dbReference type="GO" id="GO:0005886">
    <property type="term" value="C:plasma membrane"/>
    <property type="evidence" value="ECO:0007669"/>
    <property type="project" value="UniProtKB-SubCell"/>
</dbReference>
<keyword evidence="12" id="KW-0902">Two-component regulatory system</keyword>
<dbReference type="InterPro" id="IPR036890">
    <property type="entry name" value="HATPase_C_sf"/>
</dbReference>
<comment type="caution">
    <text evidence="15">The sequence shown here is derived from an EMBL/GenBank/DDBJ whole genome shotgun (WGS) entry which is preliminary data.</text>
</comment>
<dbReference type="Gene3D" id="1.10.287.130">
    <property type="match status" value="1"/>
</dbReference>
<evidence type="ECO:0000256" key="2">
    <source>
        <dbReference type="ARBA" id="ARBA00004651"/>
    </source>
</evidence>
<keyword evidence="9 15" id="KW-0418">Kinase</keyword>
<evidence type="ECO:0000256" key="1">
    <source>
        <dbReference type="ARBA" id="ARBA00000085"/>
    </source>
</evidence>
<dbReference type="EMBL" id="DWWV01000181">
    <property type="protein sequence ID" value="HJC11745.1"/>
    <property type="molecule type" value="Genomic_DNA"/>
</dbReference>
<dbReference type="PROSITE" id="PS50109">
    <property type="entry name" value="HIS_KIN"/>
    <property type="match status" value="1"/>
</dbReference>
<keyword evidence="4" id="KW-1003">Cell membrane</keyword>
<dbReference type="Gene3D" id="3.30.565.10">
    <property type="entry name" value="Histidine kinase-like ATPase, C-terminal domain"/>
    <property type="match status" value="1"/>
</dbReference>
<dbReference type="SMART" id="SM00387">
    <property type="entry name" value="HATPase_c"/>
    <property type="match status" value="1"/>
</dbReference>
<dbReference type="PANTHER" id="PTHR45528:SF1">
    <property type="entry name" value="SENSOR HISTIDINE KINASE CPXA"/>
    <property type="match status" value="1"/>
</dbReference>
<evidence type="ECO:0000256" key="4">
    <source>
        <dbReference type="ARBA" id="ARBA00022475"/>
    </source>
</evidence>
<dbReference type="GO" id="GO:0000155">
    <property type="term" value="F:phosphorelay sensor kinase activity"/>
    <property type="evidence" value="ECO:0007669"/>
    <property type="project" value="InterPro"/>
</dbReference>
<dbReference type="SUPFAM" id="SSF47384">
    <property type="entry name" value="Homodimeric domain of signal transducing histidine kinase"/>
    <property type="match status" value="1"/>
</dbReference>
<dbReference type="Pfam" id="PF00512">
    <property type="entry name" value="HisKA"/>
    <property type="match status" value="1"/>
</dbReference>
<keyword evidence="10" id="KW-0067">ATP-binding</keyword>
<dbReference type="SMART" id="SM00388">
    <property type="entry name" value="HisKA"/>
    <property type="match status" value="1"/>
</dbReference>
<dbReference type="InterPro" id="IPR008358">
    <property type="entry name" value="Sig_transdc_His_kin/Pase_MprB"/>
</dbReference>
<dbReference type="SUPFAM" id="SSF55874">
    <property type="entry name" value="ATPase domain of HSP90 chaperone/DNA topoisomerase II/histidine kinase"/>
    <property type="match status" value="1"/>
</dbReference>
<organism evidence="15 16">
    <name type="scientific">Candidatus Blautia merdigallinarum</name>
    <dbReference type="NCBI Taxonomy" id="2838495"/>
    <lineage>
        <taxon>Bacteria</taxon>
        <taxon>Bacillati</taxon>
        <taxon>Bacillota</taxon>
        <taxon>Clostridia</taxon>
        <taxon>Lachnospirales</taxon>
        <taxon>Lachnospiraceae</taxon>
        <taxon>Blautia</taxon>
    </lineage>
</organism>
<dbReference type="InterPro" id="IPR003661">
    <property type="entry name" value="HisK_dim/P_dom"/>
</dbReference>
<evidence type="ECO:0000256" key="7">
    <source>
        <dbReference type="ARBA" id="ARBA00022692"/>
    </source>
</evidence>
<keyword evidence="5" id="KW-0597">Phosphoprotein</keyword>
<evidence type="ECO:0000256" key="3">
    <source>
        <dbReference type="ARBA" id="ARBA00012438"/>
    </source>
</evidence>
<evidence type="ECO:0000256" key="6">
    <source>
        <dbReference type="ARBA" id="ARBA00022679"/>
    </source>
</evidence>
<dbReference type="PANTHER" id="PTHR45528">
    <property type="entry name" value="SENSOR HISTIDINE KINASE CPXA"/>
    <property type="match status" value="1"/>
</dbReference>
<evidence type="ECO:0000256" key="10">
    <source>
        <dbReference type="ARBA" id="ARBA00022840"/>
    </source>
</evidence>
<keyword evidence="8" id="KW-0547">Nucleotide-binding</keyword>
<evidence type="ECO:0000259" key="14">
    <source>
        <dbReference type="PROSITE" id="PS50109"/>
    </source>
</evidence>
<name>A0A9D2SM13_9FIRM</name>
<evidence type="ECO:0000256" key="12">
    <source>
        <dbReference type="ARBA" id="ARBA00023012"/>
    </source>
</evidence>
<keyword evidence="11" id="KW-1133">Transmembrane helix</keyword>
<dbReference type="AlphaFoldDB" id="A0A9D2SM13"/>
<dbReference type="Proteomes" id="UP000823893">
    <property type="component" value="Unassembled WGS sequence"/>
</dbReference>
<dbReference type="InterPro" id="IPR036097">
    <property type="entry name" value="HisK_dim/P_sf"/>
</dbReference>
<evidence type="ECO:0000256" key="9">
    <source>
        <dbReference type="ARBA" id="ARBA00022777"/>
    </source>
</evidence>
<dbReference type="InterPro" id="IPR005467">
    <property type="entry name" value="His_kinase_dom"/>
</dbReference>
<dbReference type="InterPro" id="IPR050398">
    <property type="entry name" value="HssS/ArlS-like"/>
</dbReference>
<reference evidence="15" key="2">
    <citation type="submission" date="2021-04" db="EMBL/GenBank/DDBJ databases">
        <authorList>
            <person name="Gilroy R."/>
        </authorList>
    </citation>
    <scope>NUCLEOTIDE SEQUENCE</scope>
    <source>
        <strain evidence="15">ChiSxjej6B18-287</strain>
    </source>
</reference>
<reference evidence="15" key="1">
    <citation type="journal article" date="2021" name="PeerJ">
        <title>Extensive microbial diversity within the chicken gut microbiome revealed by metagenomics and culture.</title>
        <authorList>
            <person name="Gilroy R."/>
            <person name="Ravi A."/>
            <person name="Getino M."/>
            <person name="Pursley I."/>
            <person name="Horton D.L."/>
            <person name="Alikhan N.F."/>
            <person name="Baker D."/>
            <person name="Gharbi K."/>
            <person name="Hall N."/>
            <person name="Watson M."/>
            <person name="Adriaenssens E.M."/>
            <person name="Foster-Nyarko E."/>
            <person name="Jarju S."/>
            <person name="Secka A."/>
            <person name="Antonio M."/>
            <person name="Oren A."/>
            <person name="Chaudhuri R.R."/>
            <person name="La Ragione R."/>
            <person name="Hildebrand F."/>
            <person name="Pallen M.J."/>
        </authorList>
    </citation>
    <scope>NUCLEOTIDE SEQUENCE</scope>
    <source>
        <strain evidence="15">ChiSxjej6B18-287</strain>
    </source>
</reference>
<proteinExistence type="predicted"/>
<accession>A0A9D2SM13</accession>
<dbReference type="GO" id="GO:0005524">
    <property type="term" value="F:ATP binding"/>
    <property type="evidence" value="ECO:0007669"/>
    <property type="project" value="UniProtKB-KW"/>
</dbReference>
<dbReference type="EC" id="2.7.13.3" evidence="3"/>
<evidence type="ECO:0000313" key="16">
    <source>
        <dbReference type="Proteomes" id="UP000823893"/>
    </source>
</evidence>
<comment type="subcellular location">
    <subcellularLocation>
        <location evidence="2">Cell membrane</location>
        <topology evidence="2">Multi-pass membrane protein</topology>
    </subcellularLocation>
</comment>
<dbReference type="CDD" id="cd00082">
    <property type="entry name" value="HisKA"/>
    <property type="match status" value="1"/>
</dbReference>
<keyword evidence="7" id="KW-0812">Transmembrane</keyword>
<evidence type="ECO:0000256" key="11">
    <source>
        <dbReference type="ARBA" id="ARBA00022989"/>
    </source>
</evidence>
<sequence>MAKSVEKQVQAERLKAELLTNMSHDLKTPLTSMVGYTDLLKQEELSDQARDYVEAIALKQEQLKDMIQDLFDLSKAASGSEQLNLEVLDMNRLLEQTLGDMEDAIANSGRDIRSRFSQEPLHFMGDNLKMYRVVQNLLENALKYSMENTRIYIETKRQGDRIRTEMKNIASYEMDFAPEEIMERFVRGDKARTTQGHGLGLAIASAYAANMGGKLEIEIDGDLFKVIMEFPVTEEKGGNMHGQDFNSGSLL</sequence>
<feature type="domain" description="Histidine kinase" evidence="14">
    <location>
        <begin position="21"/>
        <end position="234"/>
    </location>
</feature>
<keyword evidence="13" id="KW-0472">Membrane</keyword>